<evidence type="ECO:0000256" key="7">
    <source>
        <dbReference type="ARBA" id="ARBA00023136"/>
    </source>
</evidence>
<feature type="transmembrane region" description="Helical" evidence="8">
    <location>
        <begin position="31"/>
        <end position="50"/>
    </location>
</feature>
<evidence type="ECO:0000256" key="5">
    <source>
        <dbReference type="ARBA" id="ARBA00022960"/>
    </source>
</evidence>
<accession>A0A511V2D4</accession>
<keyword evidence="3" id="KW-1003">Cell membrane</keyword>
<keyword evidence="5" id="KW-0133">Cell shape</keyword>
<reference evidence="9 10" key="1">
    <citation type="submission" date="2019-07" db="EMBL/GenBank/DDBJ databases">
        <title>Whole genome shotgun sequence of Aneurinibacillus danicus NBRC 102444.</title>
        <authorList>
            <person name="Hosoyama A."/>
            <person name="Uohara A."/>
            <person name="Ohji S."/>
            <person name="Ichikawa N."/>
        </authorList>
    </citation>
    <scope>NUCLEOTIDE SEQUENCE [LARGE SCALE GENOMIC DNA]</scope>
    <source>
        <strain evidence="9 10">NBRC 102444</strain>
    </source>
</reference>
<evidence type="ECO:0000256" key="1">
    <source>
        <dbReference type="ARBA" id="ARBA00004651"/>
    </source>
</evidence>
<dbReference type="NCBIfam" id="TIGR03426">
    <property type="entry name" value="shape_MreD"/>
    <property type="match status" value="1"/>
</dbReference>
<organism evidence="9 10">
    <name type="scientific">Aneurinibacillus danicus</name>
    <dbReference type="NCBI Taxonomy" id="267746"/>
    <lineage>
        <taxon>Bacteria</taxon>
        <taxon>Bacillati</taxon>
        <taxon>Bacillota</taxon>
        <taxon>Bacilli</taxon>
        <taxon>Bacillales</taxon>
        <taxon>Paenibacillaceae</taxon>
        <taxon>Aneurinibacillus group</taxon>
        <taxon>Aneurinibacillus</taxon>
    </lineage>
</organism>
<protein>
    <submittedName>
        <fullName evidence="9">Uncharacterized protein</fullName>
    </submittedName>
</protein>
<keyword evidence="6 8" id="KW-1133">Transmembrane helix</keyword>
<keyword evidence="7 8" id="KW-0472">Membrane</keyword>
<dbReference type="RefSeq" id="WP_146808335.1">
    <property type="nucleotide sequence ID" value="NZ_BJXX01000019.1"/>
</dbReference>
<dbReference type="AlphaFoldDB" id="A0A511V2D4"/>
<dbReference type="GO" id="GO:0008360">
    <property type="term" value="P:regulation of cell shape"/>
    <property type="evidence" value="ECO:0007669"/>
    <property type="project" value="UniProtKB-KW"/>
</dbReference>
<comment type="caution">
    <text evidence="9">The sequence shown here is derived from an EMBL/GenBank/DDBJ whole genome shotgun (WGS) entry which is preliminary data.</text>
</comment>
<name>A0A511V2D4_9BACL</name>
<feature type="transmembrane region" description="Helical" evidence="8">
    <location>
        <begin position="57"/>
        <end position="80"/>
    </location>
</feature>
<evidence type="ECO:0000313" key="9">
    <source>
        <dbReference type="EMBL" id="GEN33039.1"/>
    </source>
</evidence>
<comment type="subcellular location">
    <subcellularLocation>
        <location evidence="1">Cell membrane</location>
        <topology evidence="1">Multi-pass membrane protein</topology>
    </subcellularLocation>
</comment>
<gene>
    <name evidence="9" type="ORF">ADA01nite_04990</name>
</gene>
<dbReference type="GO" id="GO:0005886">
    <property type="term" value="C:plasma membrane"/>
    <property type="evidence" value="ECO:0007669"/>
    <property type="project" value="UniProtKB-SubCell"/>
</dbReference>
<evidence type="ECO:0000313" key="10">
    <source>
        <dbReference type="Proteomes" id="UP000321157"/>
    </source>
</evidence>
<evidence type="ECO:0000256" key="4">
    <source>
        <dbReference type="ARBA" id="ARBA00022692"/>
    </source>
</evidence>
<evidence type="ECO:0000256" key="6">
    <source>
        <dbReference type="ARBA" id="ARBA00022989"/>
    </source>
</evidence>
<evidence type="ECO:0000256" key="8">
    <source>
        <dbReference type="SAM" id="Phobius"/>
    </source>
</evidence>
<sequence length="172" mass="19726">MKIGAISVVMFLLFLIEGTIAQVFAPEVWGLPWLIIPRFVLVGTVFIGLYAGRRKALYFGLFFGLLYDVVYAEVIGVYAFAMATLGYLAGLTSRYFHQSWFLVLINVLVVVFVNEWLVYEIYHLFNMAYMNALALLFEEAIPTVIFNALFAMLIFRPMNRLLNKSRLEQEIA</sequence>
<dbReference type="OrthoDB" id="2678464at2"/>
<dbReference type="Proteomes" id="UP000321157">
    <property type="component" value="Unassembled WGS sequence"/>
</dbReference>
<feature type="transmembrane region" description="Helical" evidence="8">
    <location>
        <begin position="100"/>
        <end position="119"/>
    </location>
</feature>
<keyword evidence="4 8" id="KW-0812">Transmembrane</keyword>
<evidence type="ECO:0000256" key="2">
    <source>
        <dbReference type="ARBA" id="ARBA00007776"/>
    </source>
</evidence>
<comment type="similarity">
    <text evidence="2">Belongs to the MreD family.</text>
</comment>
<proteinExistence type="inferred from homology"/>
<dbReference type="Pfam" id="PF04093">
    <property type="entry name" value="MreD"/>
    <property type="match status" value="1"/>
</dbReference>
<feature type="transmembrane region" description="Helical" evidence="8">
    <location>
        <begin position="131"/>
        <end position="155"/>
    </location>
</feature>
<dbReference type="EMBL" id="BJXX01000019">
    <property type="protein sequence ID" value="GEN33039.1"/>
    <property type="molecule type" value="Genomic_DNA"/>
</dbReference>
<dbReference type="InterPro" id="IPR007227">
    <property type="entry name" value="Cell_shape_determining_MreD"/>
</dbReference>
<evidence type="ECO:0000256" key="3">
    <source>
        <dbReference type="ARBA" id="ARBA00022475"/>
    </source>
</evidence>
<keyword evidence="10" id="KW-1185">Reference proteome</keyword>